<dbReference type="AlphaFoldDB" id="A0A1E5W6C7"/>
<comment type="caution">
    <text evidence="3">The sequence shown here is derived from an EMBL/GenBank/DDBJ whole genome shotgun (WGS) entry which is preliminary data.</text>
</comment>
<dbReference type="Gene3D" id="3.40.50.300">
    <property type="entry name" value="P-loop containing nucleotide triphosphate hydrolases"/>
    <property type="match status" value="1"/>
</dbReference>
<comment type="similarity">
    <text evidence="1">Belongs to the sulfotransferase 1 family.</text>
</comment>
<dbReference type="InterPro" id="IPR027417">
    <property type="entry name" value="P-loop_NTPase"/>
</dbReference>
<dbReference type="OrthoDB" id="1731796at2759"/>
<reference evidence="3 4" key="1">
    <citation type="submission" date="2016-09" db="EMBL/GenBank/DDBJ databases">
        <title>The draft genome of Dichanthelium oligosanthes: A C3 panicoid grass species.</title>
        <authorList>
            <person name="Studer A.J."/>
            <person name="Schnable J.C."/>
            <person name="Brutnell T.P."/>
        </authorList>
    </citation>
    <scope>NUCLEOTIDE SEQUENCE [LARGE SCALE GENOMIC DNA]</scope>
    <source>
        <strain evidence="4">cv. Kellogg 1175</strain>
        <tissue evidence="3">Leaf</tissue>
    </source>
</reference>
<dbReference type="GO" id="GO:0008146">
    <property type="term" value="F:sulfotransferase activity"/>
    <property type="evidence" value="ECO:0007669"/>
    <property type="project" value="InterPro"/>
</dbReference>
<feature type="domain" description="Sulfotransferase" evidence="2">
    <location>
        <begin position="57"/>
        <end position="100"/>
    </location>
</feature>
<dbReference type="Proteomes" id="UP000095767">
    <property type="component" value="Unassembled WGS sequence"/>
</dbReference>
<evidence type="ECO:0000313" key="3">
    <source>
        <dbReference type="EMBL" id="OEL32989.1"/>
    </source>
</evidence>
<keyword evidence="1" id="KW-0808">Transferase</keyword>
<protein>
    <recommendedName>
        <fullName evidence="1">Sulfotransferase</fullName>
        <ecNumber evidence="1">2.8.2.-</ecNumber>
    </recommendedName>
</protein>
<evidence type="ECO:0000256" key="1">
    <source>
        <dbReference type="RuleBase" id="RU361155"/>
    </source>
</evidence>
<proteinExistence type="inferred from homology"/>
<dbReference type="Pfam" id="PF00685">
    <property type="entry name" value="Sulfotransfer_1"/>
    <property type="match status" value="1"/>
</dbReference>
<sequence>MNPHEYVRQVHGDGLGAQARRQQLAGGVGGPRFPTCARHPSAILPPAREHQEQWFGRIVYVCRNPKDAFVSDWFFVKKVSSAYGADARSITLKEAFELFC</sequence>
<organism evidence="3 4">
    <name type="scientific">Dichanthelium oligosanthes</name>
    <dbReference type="NCBI Taxonomy" id="888268"/>
    <lineage>
        <taxon>Eukaryota</taxon>
        <taxon>Viridiplantae</taxon>
        <taxon>Streptophyta</taxon>
        <taxon>Embryophyta</taxon>
        <taxon>Tracheophyta</taxon>
        <taxon>Spermatophyta</taxon>
        <taxon>Magnoliopsida</taxon>
        <taxon>Liliopsida</taxon>
        <taxon>Poales</taxon>
        <taxon>Poaceae</taxon>
        <taxon>PACMAD clade</taxon>
        <taxon>Panicoideae</taxon>
        <taxon>Panicodae</taxon>
        <taxon>Paniceae</taxon>
        <taxon>Dichantheliinae</taxon>
        <taxon>Dichanthelium</taxon>
    </lineage>
</organism>
<dbReference type="EC" id="2.8.2.-" evidence="1"/>
<gene>
    <name evidence="3" type="ORF">BAE44_0005992</name>
</gene>
<dbReference type="EMBL" id="LWDX02020041">
    <property type="protein sequence ID" value="OEL32989.1"/>
    <property type="molecule type" value="Genomic_DNA"/>
</dbReference>
<evidence type="ECO:0000313" key="4">
    <source>
        <dbReference type="Proteomes" id="UP000095767"/>
    </source>
</evidence>
<keyword evidence="4" id="KW-1185">Reference proteome</keyword>
<dbReference type="InterPro" id="IPR000863">
    <property type="entry name" value="Sulfotransferase_dom"/>
</dbReference>
<dbReference type="SUPFAM" id="SSF52540">
    <property type="entry name" value="P-loop containing nucleoside triphosphate hydrolases"/>
    <property type="match status" value="1"/>
</dbReference>
<name>A0A1E5W6C7_9POAL</name>
<evidence type="ECO:0000259" key="2">
    <source>
        <dbReference type="Pfam" id="PF00685"/>
    </source>
</evidence>
<accession>A0A1E5W6C7</accession>